<protein>
    <submittedName>
        <fullName evidence="1">Uncharacterized protein</fullName>
    </submittedName>
</protein>
<proteinExistence type="predicted"/>
<sequence length="1208" mass="133950">MKLHFNTTRSFAPLLLAIGLLAFLGITKLSAQNVTISPTTGKLIAGFTKQNEIGFQSGASSLWRHEQLPLSLLLSDEPELTVGGQLKVPAGNIRYDEQQKLYIIEGGRPITTSTHLNISLPKGYRFTGYRMVFLNNYNNKTYASVEHAAQNKTIYETDGTFNTDAPKTTPLTLGRSNSTQEFVIERTSANETDMGNNLYFIIKHDKGELFGVTLKSCELFFTAEGAFTSSVSPISPADIVSQGVNVIGAPFATSRIDLGQIKPHTKDGKTYYSYNYMDVKDLNAANMFYQEDAVTADHKLPATPSNGSIQVLQNEGKMYYAVGNNTYYVETPTATTQNGNTIPLGYRITKAKINYHYGVAVEESSINYTGNLDGYYITSVYKNRTYYLQTNGKWSNSNKVLWKIDETGKISSGGNYLKLQSAGFFGNDYNVTSTTNANNASIFAVTNGQVTYKVGSDNTSYVYLALTSTNGNAQMVSSSDDAASWAQATGEKTITNPSFTPSAYTLTVYGTNKSEPYQTVQVTDGKDGAIELTDLNNDAIKFTVSGLAENTQALITVELTLEALNPFINTIDIVCHSMIENGPELMQQFTSNDFQVSGGKFLFYVPQEFFGGGAQKCRFTFENLYSKYGDATYGLDDPHHARYFFVKSDYYNTYNGKQYNTTGHEPADTKIATSTCGDKAFKYSNIDELNNDNTSGTTALLEEYPYSETRYTEQGGTFTDNIVIDVNGEKKCYLFTADETQWNVAPTTALEHRNYAYYLMDLRLETKDYKAKCELKKIYENTCYDIDGTDTNKAMYGGVFKAVDSETNEELPNESAYLTVNMMRTALTEALHKEGADVTGKQVLYLDYTNLYSVYMPKKDAINEMKALLNPNCLLYFPTRTSCNEDNFVQKTKSGSYRACKNIVITDKQPFFAPYKITVPAENYATYSRQITRPINGKVTLATVMLPFALNLEDGVHTNATADACSFSLSQMAPTNCLTLDENEVNTPHDYYAKAHFTLLTSDKTLPNVPYMVNIINAPTNDDVSFIATQYGADIAATTSMNTADYTFEGETATGTIANTNYTFTNRASYSGKMFNAREANVFYFAKNNYLYCRNLRPGLDNLYVYPFRGYYECNSQTYGAKLNKFSISFDDAGGWTTGITNIDTRPDLAIYAGEGTITAKAQVKTVVKVYAVNGMIIATMNVEQGETKSISLPAGIYVVNNIKIIVR</sequence>
<comment type="caution">
    <text evidence="1">The sequence shown here is derived from an EMBL/GenBank/DDBJ whole genome shotgun (WGS) entry which is preliminary data.</text>
</comment>
<accession>A0A2U0U3A5</accession>
<name>A0A2U0U3A5_9BACT</name>
<evidence type="ECO:0000313" key="2">
    <source>
        <dbReference type="Proteomes" id="UP000245870"/>
    </source>
</evidence>
<dbReference type="AlphaFoldDB" id="A0A2U0U3A5"/>
<evidence type="ECO:0000313" key="1">
    <source>
        <dbReference type="EMBL" id="PVX51162.1"/>
    </source>
</evidence>
<dbReference type="EMBL" id="QENY01000016">
    <property type="protein sequence ID" value="PVX51162.1"/>
    <property type="molecule type" value="Genomic_DNA"/>
</dbReference>
<dbReference type="Proteomes" id="UP000245870">
    <property type="component" value="Unassembled WGS sequence"/>
</dbReference>
<gene>
    <name evidence="1" type="ORF">C7379_11669</name>
</gene>
<keyword evidence="2" id="KW-1185">Reference proteome</keyword>
<reference evidence="1 2" key="1">
    <citation type="submission" date="2018-05" db="EMBL/GenBank/DDBJ databases">
        <title>Genomic Encyclopedia of Type Strains, Phase IV (KMG-IV): sequencing the most valuable type-strain genomes for metagenomic binning, comparative biology and taxonomic classification.</title>
        <authorList>
            <person name="Goeker M."/>
        </authorList>
    </citation>
    <scope>NUCLEOTIDE SEQUENCE [LARGE SCALE GENOMIC DNA]</scope>
    <source>
        <strain evidence="1 2">DSM 100333</strain>
    </source>
</reference>
<organism evidence="1 2">
    <name type="scientific">Hallella colorans</name>
    <dbReference type="NCBI Taxonomy" id="1703337"/>
    <lineage>
        <taxon>Bacteria</taxon>
        <taxon>Pseudomonadati</taxon>
        <taxon>Bacteroidota</taxon>
        <taxon>Bacteroidia</taxon>
        <taxon>Bacteroidales</taxon>
        <taxon>Prevotellaceae</taxon>
        <taxon>Hallella</taxon>
    </lineage>
</organism>
<dbReference type="RefSeq" id="WP_243406761.1">
    <property type="nucleotide sequence ID" value="NZ_QENY01000016.1"/>
</dbReference>